<evidence type="ECO:0000313" key="5">
    <source>
        <dbReference type="Proteomes" id="UP000441754"/>
    </source>
</evidence>
<evidence type="ECO:0000259" key="3">
    <source>
        <dbReference type="Pfam" id="PF20155"/>
    </source>
</evidence>
<sequence>MAAIQNSDLFNFPAWYSELEKLSRSTDDLGKSLESWATRFKGQSDAAKNSLRGIIDQLTNFNVTQKDAFDQLANFDRAIKGHKETIESANKSLGNLADAERAQREALKDFASQLDKLNAQYKALDPSEKNYLSQKKKIASEVKNLNSVFKSFDSALKVSKSTVDSANGSYNKLQRQTAELWAELKKKPGALDASTGALNKNNSAAVAYYNQITKNEAALKNFNAGLGRHQMNVGNYGTSLLGATGRALQFTASMIGIDSALTALQKTFDLTLDIDSLDASLLAVSDDSEDFSRKQRFLIKTSEELGIEYAKLEAHYALLTANSRKTGLQGVATDTIFKAMALTGGRLKLSNEKLEKGYLALSQMMGKGVISSEELRGQLAEAVPGSVQIMARALGVSTAKLGDMMKAGKVLAEDALPKFAAELEKTFNPNNEKRIEGVRANLARLSNEGIEWIRNFRLTDLMDKTTASALWLARSLRELVSPAVVGSSRAFSEQDEVVEGLLANLVPLLQQHDKLAHKTNLNAKEQATLQKVINQIAAAVPQASYGIDQYGNSLGINEVAVWDFAAAQRELNKQLNSEAIKDYADQATLALNRIRVARAAVNTGKEVVGPAGGGGVPFVRNVTPENVDKLTSSVKESTTDALNAAKQILAMGGTIDGQLRQFIEKSGDAVANQLLKIEDFNKQIAQKQAEAFTLLSRSQFKDLDKKKAEIAKLQKDKNSILNPLGEQGKPSGADPNNEDVLKKSLETQRAITENRLLLLSKEKEEKLGISKGSAEEEEKIEQDFAERKFKIQTLALKQEIETLKKAGDDKAVEVKEANNKLLSLQVDYLKEKRKLIDDKLKSSLDTSKTNTKNALSGLDVQRQDGSLSETEFVKQRYDVTVQGIKARQDILRAANKTESAEYKETQAELSNAQKVFLDDRLDAEKKNWKLMMEAVKDGLQSIDAEAEKGYLGQLATIVSAYEKSESDIKVAVANRQITEEEGDIRIHNLRLKNIKEILAAQTAAADDDIIRSNFLIDTKIKSLKKYAAEEGRTAKEKAAAVIQIDELEAKKKENLTKVTLKKKKDAADAEKDISKETSDFNIAQAQREADERAQLIQAVLSAVSQAAQAIFDLASAFRDRELDYLEKQKEYELKLVGENKEQQARIEEDYDKKQREIKNRQARADKANAMFQIIINTAARAVSAGPLFPLILALGAVQLAAVAATPIPQYKTGKKASNTYSGPALAGEAGAELWFHDNRATLVDTPTIIDTKAGDTILPAYDTTQLIADWKRKGAIQRMEQDLLLNQAQISRLREGRQRELQPIAINNSGMNVTEFEEALRRVLLDNPIHQTIIDEEGFHRFIKQGRNLTEYLDRRYNRR</sequence>
<protein>
    <submittedName>
        <fullName evidence="4">Tape measure protein</fullName>
    </submittedName>
</protein>
<feature type="region of interest" description="Disordered" evidence="2">
    <location>
        <begin position="719"/>
        <end position="739"/>
    </location>
</feature>
<keyword evidence="1" id="KW-0175">Coiled coil</keyword>
<dbReference type="OrthoDB" id="966051at2"/>
<feature type="coiled-coil region" evidence="1">
    <location>
        <begin position="1143"/>
        <end position="1170"/>
    </location>
</feature>
<organism evidence="4 5">
    <name type="scientific">Larkinella terrae</name>
    <dbReference type="NCBI Taxonomy" id="2025311"/>
    <lineage>
        <taxon>Bacteria</taxon>
        <taxon>Pseudomonadati</taxon>
        <taxon>Bacteroidota</taxon>
        <taxon>Cytophagia</taxon>
        <taxon>Cytophagales</taxon>
        <taxon>Spirosomataceae</taxon>
        <taxon>Larkinella</taxon>
    </lineage>
</organism>
<dbReference type="NCBIfam" id="TIGR02675">
    <property type="entry name" value="tape_meas_nterm"/>
    <property type="match status" value="1"/>
</dbReference>
<reference evidence="4 5" key="1">
    <citation type="journal article" date="2018" name="Antonie Van Leeuwenhoek">
        <title>Larkinella terrae sp. nov., isolated from soil on Jeju Island, South Korea.</title>
        <authorList>
            <person name="Ten L.N."/>
            <person name="Jeon J."/>
            <person name="Park S.J."/>
            <person name="Park S."/>
            <person name="Lee S.Y."/>
            <person name="Kim M.K."/>
            <person name="Jung H.Y."/>
        </authorList>
    </citation>
    <scope>NUCLEOTIDE SEQUENCE [LARGE SCALE GENOMIC DNA]</scope>
    <source>
        <strain evidence="4 5">KCTC 52001</strain>
    </source>
</reference>
<evidence type="ECO:0000256" key="1">
    <source>
        <dbReference type="SAM" id="Coils"/>
    </source>
</evidence>
<gene>
    <name evidence="4" type="ORF">GJJ30_01035</name>
</gene>
<feature type="domain" description="Tape measure protein N-terminal" evidence="3">
    <location>
        <begin position="273"/>
        <end position="456"/>
    </location>
</feature>
<dbReference type="Pfam" id="PF20155">
    <property type="entry name" value="TMP_3"/>
    <property type="match status" value="1"/>
</dbReference>
<keyword evidence="5" id="KW-1185">Reference proteome</keyword>
<evidence type="ECO:0000313" key="4">
    <source>
        <dbReference type="EMBL" id="MRS59859.1"/>
    </source>
</evidence>
<dbReference type="Proteomes" id="UP000441754">
    <property type="component" value="Unassembled WGS sequence"/>
</dbReference>
<comment type="caution">
    <text evidence="4">The sequence shown here is derived from an EMBL/GenBank/DDBJ whole genome shotgun (WGS) entry which is preliminary data.</text>
</comment>
<dbReference type="Gene3D" id="1.10.287.1490">
    <property type="match status" value="1"/>
</dbReference>
<evidence type="ECO:0000256" key="2">
    <source>
        <dbReference type="SAM" id="MobiDB-lite"/>
    </source>
</evidence>
<dbReference type="EMBL" id="WJXZ01000001">
    <property type="protein sequence ID" value="MRS59859.1"/>
    <property type="molecule type" value="Genomic_DNA"/>
</dbReference>
<dbReference type="RefSeq" id="WP_154172252.1">
    <property type="nucleotide sequence ID" value="NZ_WJXZ01000001.1"/>
</dbReference>
<name>A0A7K0ED87_9BACT</name>
<accession>A0A7K0ED87</accession>
<proteinExistence type="predicted"/>
<dbReference type="InterPro" id="IPR013491">
    <property type="entry name" value="Tape_meas_N"/>
</dbReference>